<keyword evidence="3" id="KW-1185">Reference proteome</keyword>
<evidence type="ECO:0000313" key="3">
    <source>
        <dbReference type="Proteomes" id="UP001501074"/>
    </source>
</evidence>
<proteinExistence type="predicted"/>
<reference evidence="3" key="1">
    <citation type="journal article" date="2019" name="Int. J. Syst. Evol. Microbiol.">
        <title>The Global Catalogue of Microorganisms (GCM) 10K type strain sequencing project: providing services to taxonomists for standard genome sequencing and annotation.</title>
        <authorList>
            <consortium name="The Broad Institute Genomics Platform"/>
            <consortium name="The Broad Institute Genome Sequencing Center for Infectious Disease"/>
            <person name="Wu L."/>
            <person name="Ma J."/>
        </authorList>
    </citation>
    <scope>NUCLEOTIDE SEQUENCE [LARGE SCALE GENOMIC DNA]</scope>
    <source>
        <strain evidence="3">JCM 16902</strain>
    </source>
</reference>
<evidence type="ECO:0000313" key="2">
    <source>
        <dbReference type="EMBL" id="GAA3628465.1"/>
    </source>
</evidence>
<dbReference type="SUPFAM" id="SSF46689">
    <property type="entry name" value="Homeodomain-like"/>
    <property type="match status" value="1"/>
</dbReference>
<evidence type="ECO:0008006" key="4">
    <source>
        <dbReference type="Google" id="ProtNLM"/>
    </source>
</evidence>
<sequence>MVRGRYTTLVDSTRRAQTSQYLAMRSRIVLACAQTAFNRQVTHDLEVSVTDVNRWRSRFVKYRWDGPHDEPRPGRPTSVSLDQVEEVVTHPSPIGHPMSSHKLPAQAPVNRL</sequence>
<protein>
    <recommendedName>
        <fullName evidence="4">Transposase</fullName>
    </recommendedName>
</protein>
<dbReference type="Proteomes" id="UP001501074">
    <property type="component" value="Unassembled WGS sequence"/>
</dbReference>
<name>A0ABP7AAR3_9ACTN</name>
<gene>
    <name evidence="2" type="ORF">GCM10022223_52300</name>
</gene>
<dbReference type="InterPro" id="IPR009057">
    <property type="entry name" value="Homeodomain-like_sf"/>
</dbReference>
<feature type="region of interest" description="Disordered" evidence="1">
    <location>
        <begin position="90"/>
        <end position="112"/>
    </location>
</feature>
<organism evidence="2 3">
    <name type="scientific">Kineosporia mesophila</name>
    <dbReference type="NCBI Taxonomy" id="566012"/>
    <lineage>
        <taxon>Bacteria</taxon>
        <taxon>Bacillati</taxon>
        <taxon>Actinomycetota</taxon>
        <taxon>Actinomycetes</taxon>
        <taxon>Kineosporiales</taxon>
        <taxon>Kineosporiaceae</taxon>
        <taxon>Kineosporia</taxon>
    </lineage>
</organism>
<comment type="caution">
    <text evidence="2">The sequence shown here is derived from an EMBL/GenBank/DDBJ whole genome shotgun (WGS) entry which is preliminary data.</text>
</comment>
<accession>A0ABP7AAR3</accession>
<dbReference type="EMBL" id="BAAAZO010000010">
    <property type="protein sequence ID" value="GAA3628465.1"/>
    <property type="molecule type" value="Genomic_DNA"/>
</dbReference>
<evidence type="ECO:0000256" key="1">
    <source>
        <dbReference type="SAM" id="MobiDB-lite"/>
    </source>
</evidence>